<dbReference type="Gene3D" id="6.10.340.10">
    <property type="match status" value="1"/>
</dbReference>
<dbReference type="Proteomes" id="UP000613743">
    <property type="component" value="Unassembled WGS sequence"/>
</dbReference>
<feature type="transmembrane region" description="Helical" evidence="12">
    <location>
        <begin position="166"/>
        <end position="188"/>
    </location>
</feature>
<dbReference type="SMART" id="SM00388">
    <property type="entry name" value="HisKA"/>
    <property type="match status" value="1"/>
</dbReference>
<dbReference type="InterPro" id="IPR003661">
    <property type="entry name" value="HisK_dim/P_dom"/>
</dbReference>
<evidence type="ECO:0000313" key="15">
    <source>
        <dbReference type="EMBL" id="GGI79911.1"/>
    </source>
</evidence>
<keyword evidence="16" id="KW-1185">Reference proteome</keyword>
<evidence type="ECO:0000256" key="4">
    <source>
        <dbReference type="ARBA" id="ARBA00022553"/>
    </source>
</evidence>
<dbReference type="PRINTS" id="PR00344">
    <property type="entry name" value="BCTRLSENSOR"/>
</dbReference>
<name>A0A917NB55_9GAMM</name>
<dbReference type="EC" id="2.7.13.3" evidence="3"/>
<evidence type="ECO:0000256" key="2">
    <source>
        <dbReference type="ARBA" id="ARBA00004370"/>
    </source>
</evidence>
<dbReference type="PROSITE" id="PS50109">
    <property type="entry name" value="HIS_KIN"/>
    <property type="match status" value="1"/>
</dbReference>
<dbReference type="InterPro" id="IPR003660">
    <property type="entry name" value="HAMP_dom"/>
</dbReference>
<evidence type="ECO:0000256" key="12">
    <source>
        <dbReference type="SAM" id="Phobius"/>
    </source>
</evidence>
<keyword evidence="7 15" id="KW-0418">Kinase</keyword>
<evidence type="ECO:0000259" key="13">
    <source>
        <dbReference type="PROSITE" id="PS50109"/>
    </source>
</evidence>
<dbReference type="InterPro" id="IPR004358">
    <property type="entry name" value="Sig_transdc_His_kin-like_C"/>
</dbReference>
<gene>
    <name evidence="15" type="ORF">GCM10009332_16600</name>
</gene>
<organism evidence="15 16">
    <name type="scientific">Shewanella gelidii</name>
    <dbReference type="NCBI Taxonomy" id="1642821"/>
    <lineage>
        <taxon>Bacteria</taxon>
        <taxon>Pseudomonadati</taxon>
        <taxon>Pseudomonadota</taxon>
        <taxon>Gammaproteobacteria</taxon>
        <taxon>Alteromonadales</taxon>
        <taxon>Shewanellaceae</taxon>
        <taxon>Shewanella</taxon>
    </lineage>
</organism>
<dbReference type="EMBL" id="BMPZ01000003">
    <property type="protein sequence ID" value="GGI79911.1"/>
    <property type="molecule type" value="Genomic_DNA"/>
</dbReference>
<evidence type="ECO:0000256" key="3">
    <source>
        <dbReference type="ARBA" id="ARBA00012438"/>
    </source>
</evidence>
<dbReference type="RefSeq" id="WP_188919751.1">
    <property type="nucleotide sequence ID" value="NZ_BMPZ01000003.1"/>
</dbReference>
<dbReference type="Gene3D" id="3.30.565.10">
    <property type="entry name" value="Histidine kinase-like ATPase, C-terminal domain"/>
    <property type="match status" value="1"/>
</dbReference>
<keyword evidence="6 12" id="KW-0812">Transmembrane</keyword>
<evidence type="ECO:0000313" key="16">
    <source>
        <dbReference type="Proteomes" id="UP000613743"/>
    </source>
</evidence>
<dbReference type="InterPro" id="IPR036890">
    <property type="entry name" value="HATPase_C_sf"/>
</dbReference>
<dbReference type="CDD" id="cd06225">
    <property type="entry name" value="HAMP"/>
    <property type="match status" value="1"/>
</dbReference>
<dbReference type="InterPro" id="IPR036097">
    <property type="entry name" value="HisK_dim/P_sf"/>
</dbReference>
<evidence type="ECO:0000256" key="9">
    <source>
        <dbReference type="ARBA" id="ARBA00023012"/>
    </source>
</evidence>
<comment type="caution">
    <text evidence="15">The sequence shown here is derived from an EMBL/GenBank/DDBJ whole genome shotgun (WGS) entry which is preliminary data.</text>
</comment>
<evidence type="ECO:0000256" key="11">
    <source>
        <dbReference type="SAM" id="MobiDB-lite"/>
    </source>
</evidence>
<dbReference type="SUPFAM" id="SSF47384">
    <property type="entry name" value="Homodimeric domain of signal transducing histidine kinase"/>
    <property type="match status" value="1"/>
</dbReference>
<evidence type="ECO:0000256" key="5">
    <source>
        <dbReference type="ARBA" id="ARBA00022679"/>
    </source>
</evidence>
<evidence type="ECO:0000256" key="6">
    <source>
        <dbReference type="ARBA" id="ARBA00022692"/>
    </source>
</evidence>
<dbReference type="PROSITE" id="PS50885">
    <property type="entry name" value="HAMP"/>
    <property type="match status" value="1"/>
</dbReference>
<comment type="catalytic activity">
    <reaction evidence="1">
        <text>ATP + protein L-histidine = ADP + protein N-phospho-L-histidine.</text>
        <dbReference type="EC" id="2.7.13.3"/>
    </reaction>
</comment>
<proteinExistence type="predicted"/>
<evidence type="ECO:0000256" key="1">
    <source>
        <dbReference type="ARBA" id="ARBA00000085"/>
    </source>
</evidence>
<dbReference type="CDD" id="cd00082">
    <property type="entry name" value="HisKA"/>
    <property type="match status" value="1"/>
</dbReference>
<dbReference type="GO" id="GO:0005886">
    <property type="term" value="C:plasma membrane"/>
    <property type="evidence" value="ECO:0007669"/>
    <property type="project" value="TreeGrafter"/>
</dbReference>
<evidence type="ECO:0000256" key="8">
    <source>
        <dbReference type="ARBA" id="ARBA00022989"/>
    </source>
</evidence>
<dbReference type="SUPFAM" id="SSF158472">
    <property type="entry name" value="HAMP domain-like"/>
    <property type="match status" value="1"/>
</dbReference>
<dbReference type="SUPFAM" id="SSF55874">
    <property type="entry name" value="ATPase domain of HSP90 chaperone/DNA topoisomerase II/histidine kinase"/>
    <property type="match status" value="1"/>
</dbReference>
<feature type="domain" description="HAMP" evidence="14">
    <location>
        <begin position="189"/>
        <end position="241"/>
    </location>
</feature>
<dbReference type="InterPro" id="IPR050428">
    <property type="entry name" value="TCS_sensor_his_kinase"/>
</dbReference>
<reference evidence="15" key="2">
    <citation type="submission" date="2020-09" db="EMBL/GenBank/DDBJ databases">
        <authorList>
            <person name="Sun Q."/>
            <person name="Ohkuma M."/>
        </authorList>
    </citation>
    <scope>NUCLEOTIDE SEQUENCE</scope>
    <source>
        <strain evidence="15">JCM 30804</strain>
    </source>
</reference>
<keyword evidence="4" id="KW-0597">Phosphoprotein</keyword>
<dbReference type="SMART" id="SM00387">
    <property type="entry name" value="HATPase_c"/>
    <property type="match status" value="1"/>
</dbReference>
<dbReference type="SMART" id="SM00304">
    <property type="entry name" value="HAMP"/>
    <property type="match status" value="1"/>
</dbReference>
<dbReference type="Pfam" id="PF02518">
    <property type="entry name" value="HATPase_c"/>
    <property type="match status" value="1"/>
</dbReference>
<keyword evidence="9" id="KW-0902">Two-component regulatory system</keyword>
<dbReference type="InterPro" id="IPR005467">
    <property type="entry name" value="His_kinase_dom"/>
</dbReference>
<evidence type="ECO:0000259" key="14">
    <source>
        <dbReference type="PROSITE" id="PS50885"/>
    </source>
</evidence>
<dbReference type="GO" id="GO:0000155">
    <property type="term" value="F:phosphorelay sensor kinase activity"/>
    <property type="evidence" value="ECO:0007669"/>
    <property type="project" value="InterPro"/>
</dbReference>
<sequence length="466" mass="52727">MKVSLAKKLLLAFIGLTFVVLLATLSLARWSFEQGFLDYTNALEQQRLTRIAERLSSLYQQRGEAWSAISSQELNQYLDDSLRPPPPRHRPPPNDKLRPPRSHQRPETALVNTQQSLLAGQLPQAKESDWIRVPIRVKQQTIAELITASKRHFSSPQATAFSKQQWITSAIIACVAMGLALLVSIRLTQVLLAPIRRMLLHVSQISNGDYHVRLDEPRNDELGRLMKDLDRLTHQLEENQSARQRWIADISHELRTPVTVLIGEIHAIQDGLRPLGMTQIHSLEQEVERISHLIDDLYQLSLADIGALRYQFYPLLLDECLINCIDKARVSAERKGLHIVLENIQPAWVNADAQRLTQLFHNLLLNAQAYTDAPGTIKISQTNTDDQIILCIEDSAPSVNAADCQRLFEPLYRQETSRNRRNAGAGLGLAICQKIIEAHQGRIAASPSLLGGMRFDIFLPRYQETK</sequence>
<dbReference type="PANTHER" id="PTHR45436:SF5">
    <property type="entry name" value="SENSOR HISTIDINE KINASE TRCS"/>
    <property type="match status" value="1"/>
</dbReference>
<feature type="domain" description="Histidine kinase" evidence="13">
    <location>
        <begin position="249"/>
        <end position="463"/>
    </location>
</feature>
<feature type="region of interest" description="Disordered" evidence="11">
    <location>
        <begin position="78"/>
        <end position="107"/>
    </location>
</feature>
<evidence type="ECO:0000256" key="7">
    <source>
        <dbReference type="ARBA" id="ARBA00022777"/>
    </source>
</evidence>
<comment type="subcellular location">
    <subcellularLocation>
        <location evidence="2">Membrane</location>
    </subcellularLocation>
</comment>
<evidence type="ECO:0000256" key="10">
    <source>
        <dbReference type="ARBA" id="ARBA00023136"/>
    </source>
</evidence>
<dbReference type="InterPro" id="IPR003594">
    <property type="entry name" value="HATPase_dom"/>
</dbReference>
<dbReference type="AlphaFoldDB" id="A0A917NB55"/>
<dbReference type="Gene3D" id="1.10.287.130">
    <property type="match status" value="1"/>
</dbReference>
<keyword evidence="8 12" id="KW-1133">Transmembrane helix</keyword>
<accession>A0A917NB55</accession>
<keyword evidence="5" id="KW-0808">Transferase</keyword>
<dbReference type="PANTHER" id="PTHR45436">
    <property type="entry name" value="SENSOR HISTIDINE KINASE YKOH"/>
    <property type="match status" value="1"/>
</dbReference>
<dbReference type="Pfam" id="PF00512">
    <property type="entry name" value="HisKA"/>
    <property type="match status" value="1"/>
</dbReference>
<dbReference type="Pfam" id="PF00672">
    <property type="entry name" value="HAMP"/>
    <property type="match status" value="1"/>
</dbReference>
<keyword evidence="10 12" id="KW-0472">Membrane</keyword>
<protein>
    <recommendedName>
        <fullName evidence="3">histidine kinase</fullName>
        <ecNumber evidence="3">2.7.13.3</ecNumber>
    </recommendedName>
</protein>
<reference evidence="15" key="1">
    <citation type="journal article" date="2014" name="Int. J. Syst. Evol. Microbiol.">
        <title>Complete genome sequence of Corynebacterium casei LMG S-19264T (=DSM 44701T), isolated from a smear-ripened cheese.</title>
        <authorList>
            <consortium name="US DOE Joint Genome Institute (JGI-PGF)"/>
            <person name="Walter F."/>
            <person name="Albersmeier A."/>
            <person name="Kalinowski J."/>
            <person name="Ruckert C."/>
        </authorList>
    </citation>
    <scope>NUCLEOTIDE SEQUENCE</scope>
    <source>
        <strain evidence="15">JCM 30804</strain>
    </source>
</reference>